<name>A0A8S9TST9_PHYIN</name>
<sequence length="135" mass="15496">VSLWSEGSRLLSANTRRYKWLPIKTRETTSMRIRSNSSRNYWLLGIVKHALLATEERIRECKTMFVNNIETQFIPTHLFTPEKSARYIVDIDNMSATRARNGKTQSEKLFGKVPDVGKIRVCGSVGFVHVAKQKP</sequence>
<comment type="caution">
    <text evidence="1">The sequence shown here is derived from an EMBL/GenBank/DDBJ whole genome shotgun (WGS) entry which is preliminary data.</text>
</comment>
<accession>A0A8S9TST9</accession>
<evidence type="ECO:0000313" key="1">
    <source>
        <dbReference type="EMBL" id="KAF4131781.1"/>
    </source>
</evidence>
<dbReference type="EMBL" id="JAACNO010002676">
    <property type="protein sequence ID" value="KAF4131781.1"/>
    <property type="molecule type" value="Genomic_DNA"/>
</dbReference>
<proteinExistence type="predicted"/>
<gene>
    <name evidence="1" type="ORF">GN958_ATG19038</name>
</gene>
<protein>
    <submittedName>
        <fullName evidence="1">Uncharacterized protein</fullName>
    </submittedName>
</protein>
<dbReference type="AlphaFoldDB" id="A0A8S9TST9"/>
<dbReference type="Proteomes" id="UP000704712">
    <property type="component" value="Unassembled WGS sequence"/>
</dbReference>
<organism evidence="1 2">
    <name type="scientific">Phytophthora infestans</name>
    <name type="common">Potato late blight agent</name>
    <name type="synonym">Botrytis infestans</name>
    <dbReference type="NCBI Taxonomy" id="4787"/>
    <lineage>
        <taxon>Eukaryota</taxon>
        <taxon>Sar</taxon>
        <taxon>Stramenopiles</taxon>
        <taxon>Oomycota</taxon>
        <taxon>Peronosporomycetes</taxon>
        <taxon>Peronosporales</taxon>
        <taxon>Peronosporaceae</taxon>
        <taxon>Phytophthora</taxon>
    </lineage>
</organism>
<feature type="non-terminal residue" evidence="1">
    <location>
        <position position="135"/>
    </location>
</feature>
<reference evidence="1" key="1">
    <citation type="submission" date="2020-03" db="EMBL/GenBank/DDBJ databases">
        <title>Hybrid Assembly of Korean Phytophthora infestans isolates.</title>
        <authorList>
            <person name="Prokchorchik M."/>
            <person name="Lee Y."/>
            <person name="Seo J."/>
            <person name="Cho J.-H."/>
            <person name="Park Y.-E."/>
            <person name="Jang D.-C."/>
            <person name="Im J.-S."/>
            <person name="Choi J.-G."/>
            <person name="Park H.-J."/>
            <person name="Lee G.-B."/>
            <person name="Lee Y.-G."/>
            <person name="Hong S.-Y."/>
            <person name="Cho K."/>
            <person name="Sohn K.H."/>
        </authorList>
    </citation>
    <scope>NUCLEOTIDE SEQUENCE</scope>
    <source>
        <strain evidence="1">KR_2_A2</strain>
    </source>
</reference>
<evidence type="ECO:0000313" key="2">
    <source>
        <dbReference type="Proteomes" id="UP000704712"/>
    </source>
</evidence>